<dbReference type="EMBL" id="AVOT02045498">
    <property type="protein sequence ID" value="MBW0540843.1"/>
    <property type="molecule type" value="Genomic_DNA"/>
</dbReference>
<dbReference type="GO" id="GO:0046872">
    <property type="term" value="F:metal ion binding"/>
    <property type="evidence" value="ECO:0007669"/>
    <property type="project" value="UniProtKB-KW"/>
</dbReference>
<accession>A0A9Q3FIV6</accession>
<reference evidence="17" key="1">
    <citation type="submission" date="2021-03" db="EMBL/GenBank/DDBJ databases">
        <title>Draft genome sequence of rust myrtle Austropuccinia psidii MF-1, a brazilian biotype.</title>
        <authorList>
            <person name="Quecine M.C."/>
            <person name="Pachon D.M.R."/>
            <person name="Bonatelli M.L."/>
            <person name="Correr F.H."/>
            <person name="Franceschini L.M."/>
            <person name="Leite T.F."/>
            <person name="Margarido G.R.A."/>
            <person name="Almeida C.A."/>
            <person name="Ferrarezi J.A."/>
            <person name="Labate C.A."/>
        </authorList>
    </citation>
    <scope>NUCLEOTIDE SEQUENCE</scope>
    <source>
        <strain evidence="17">MF-1</strain>
    </source>
</reference>
<evidence type="ECO:0000256" key="5">
    <source>
        <dbReference type="ARBA" id="ARBA00022759"/>
    </source>
</evidence>
<dbReference type="Proteomes" id="UP000765509">
    <property type="component" value="Unassembled WGS sequence"/>
</dbReference>
<comment type="catalytic activity">
    <reaction evidence="14">
        <text>DNA(n) + a 2'-deoxyribonucleoside 5'-triphosphate = DNA(n+1) + diphosphate</text>
        <dbReference type="Rhea" id="RHEA:22508"/>
        <dbReference type="Rhea" id="RHEA-COMP:17339"/>
        <dbReference type="Rhea" id="RHEA-COMP:17340"/>
        <dbReference type="ChEBI" id="CHEBI:33019"/>
        <dbReference type="ChEBI" id="CHEBI:61560"/>
        <dbReference type="ChEBI" id="CHEBI:173112"/>
        <dbReference type="EC" id="2.7.7.7"/>
    </reaction>
</comment>
<dbReference type="GO" id="GO:0003723">
    <property type="term" value="F:RNA binding"/>
    <property type="evidence" value="ECO:0007669"/>
    <property type="project" value="UniProtKB-KW"/>
</dbReference>
<dbReference type="Pfam" id="PF13976">
    <property type="entry name" value="gag_pre-integrs"/>
    <property type="match status" value="1"/>
</dbReference>
<dbReference type="InterPro" id="IPR012337">
    <property type="entry name" value="RNaseH-like_sf"/>
</dbReference>
<gene>
    <name evidence="17" type="ORF">O181_080558</name>
</gene>
<evidence type="ECO:0000256" key="12">
    <source>
        <dbReference type="ARBA" id="ARBA00023172"/>
    </source>
</evidence>
<comment type="caution">
    <text evidence="17">The sequence shown here is derived from an EMBL/GenBank/DDBJ whole genome shotgun (WGS) entry which is preliminary data.</text>
</comment>
<dbReference type="CDD" id="cd09272">
    <property type="entry name" value="RNase_HI_RT_Ty1"/>
    <property type="match status" value="1"/>
</dbReference>
<evidence type="ECO:0000313" key="17">
    <source>
        <dbReference type="EMBL" id="MBW0540843.1"/>
    </source>
</evidence>
<organism evidence="17 18">
    <name type="scientific">Austropuccinia psidii MF-1</name>
    <dbReference type="NCBI Taxonomy" id="1389203"/>
    <lineage>
        <taxon>Eukaryota</taxon>
        <taxon>Fungi</taxon>
        <taxon>Dikarya</taxon>
        <taxon>Basidiomycota</taxon>
        <taxon>Pucciniomycotina</taxon>
        <taxon>Pucciniomycetes</taxon>
        <taxon>Pucciniales</taxon>
        <taxon>Sphaerophragmiaceae</taxon>
        <taxon>Austropuccinia</taxon>
    </lineage>
</organism>
<dbReference type="InterPro" id="IPR036397">
    <property type="entry name" value="RNaseH_sf"/>
</dbReference>
<dbReference type="PROSITE" id="PS50994">
    <property type="entry name" value="INTEGRASE"/>
    <property type="match status" value="1"/>
</dbReference>
<evidence type="ECO:0000256" key="11">
    <source>
        <dbReference type="ARBA" id="ARBA00022932"/>
    </source>
</evidence>
<evidence type="ECO:0000256" key="14">
    <source>
        <dbReference type="ARBA" id="ARBA00049244"/>
    </source>
</evidence>
<dbReference type="AlphaFoldDB" id="A0A9Q3FIV6"/>
<evidence type="ECO:0000256" key="8">
    <source>
        <dbReference type="ARBA" id="ARBA00022884"/>
    </source>
</evidence>
<comment type="catalytic activity">
    <reaction evidence="13">
        <text>DNA(n) + a 2'-deoxyribonucleoside 5'-triphosphate = DNA(n+1) + diphosphate</text>
        <dbReference type="Rhea" id="RHEA:22508"/>
        <dbReference type="Rhea" id="RHEA-COMP:17339"/>
        <dbReference type="Rhea" id="RHEA-COMP:17340"/>
        <dbReference type="ChEBI" id="CHEBI:33019"/>
        <dbReference type="ChEBI" id="CHEBI:61560"/>
        <dbReference type="ChEBI" id="CHEBI:173112"/>
        <dbReference type="EC" id="2.7.7.49"/>
    </reaction>
</comment>
<evidence type="ECO:0000256" key="7">
    <source>
        <dbReference type="ARBA" id="ARBA00022842"/>
    </source>
</evidence>
<feature type="compositionally biased region" description="Polar residues" evidence="15">
    <location>
        <begin position="1"/>
        <end position="22"/>
    </location>
</feature>
<dbReference type="InterPro" id="IPR039537">
    <property type="entry name" value="Retrotran_Ty1/copia-like"/>
</dbReference>
<protein>
    <recommendedName>
        <fullName evidence="16">Integrase catalytic domain-containing protein</fullName>
    </recommendedName>
</protein>
<dbReference type="Pfam" id="PF25597">
    <property type="entry name" value="SH3_retrovirus"/>
    <property type="match status" value="1"/>
</dbReference>
<evidence type="ECO:0000256" key="15">
    <source>
        <dbReference type="SAM" id="MobiDB-lite"/>
    </source>
</evidence>
<evidence type="ECO:0000259" key="16">
    <source>
        <dbReference type="PROSITE" id="PS50994"/>
    </source>
</evidence>
<evidence type="ECO:0000256" key="10">
    <source>
        <dbReference type="ARBA" id="ARBA00022918"/>
    </source>
</evidence>
<keyword evidence="18" id="KW-1185">Reference proteome</keyword>
<dbReference type="GO" id="GO:0032196">
    <property type="term" value="P:transposition"/>
    <property type="evidence" value="ECO:0007669"/>
    <property type="project" value="UniProtKB-KW"/>
</dbReference>
<dbReference type="Gene3D" id="3.30.420.10">
    <property type="entry name" value="Ribonuclease H-like superfamily/Ribonuclease H"/>
    <property type="match status" value="1"/>
</dbReference>
<keyword evidence="11" id="KW-0808">Transferase</keyword>
<dbReference type="GO" id="GO:0004519">
    <property type="term" value="F:endonuclease activity"/>
    <property type="evidence" value="ECO:0007669"/>
    <property type="project" value="UniProtKB-KW"/>
</dbReference>
<keyword evidence="12" id="KW-0233">DNA recombination</keyword>
<evidence type="ECO:0000313" key="18">
    <source>
        <dbReference type="Proteomes" id="UP000765509"/>
    </source>
</evidence>
<evidence type="ECO:0000256" key="1">
    <source>
        <dbReference type="ARBA" id="ARBA00022578"/>
    </source>
</evidence>
<keyword evidence="11" id="KW-0239">DNA-directed DNA polymerase</keyword>
<keyword evidence="10" id="KW-0695">RNA-directed DNA polymerase</keyword>
<evidence type="ECO:0000256" key="13">
    <source>
        <dbReference type="ARBA" id="ARBA00048173"/>
    </source>
</evidence>
<keyword evidence="5" id="KW-0255">Endonuclease</keyword>
<keyword evidence="1" id="KW-0815">Transposition</keyword>
<dbReference type="InterPro" id="IPR001584">
    <property type="entry name" value="Integrase_cat-core"/>
</dbReference>
<feature type="compositionally biased region" description="Polar residues" evidence="15">
    <location>
        <begin position="62"/>
        <end position="72"/>
    </location>
</feature>
<dbReference type="InterPro" id="IPR025724">
    <property type="entry name" value="GAG-pre-integrase_dom"/>
</dbReference>
<keyword evidence="3" id="KW-0540">Nuclease</keyword>
<keyword evidence="9" id="KW-0229">DNA integration</keyword>
<keyword evidence="4" id="KW-0479">Metal-binding</keyword>
<dbReference type="GO" id="GO:0003964">
    <property type="term" value="F:RNA-directed DNA polymerase activity"/>
    <property type="evidence" value="ECO:0007669"/>
    <property type="project" value="UniProtKB-KW"/>
</dbReference>
<dbReference type="PANTHER" id="PTHR42648">
    <property type="entry name" value="TRANSPOSASE, PUTATIVE-RELATED"/>
    <property type="match status" value="1"/>
</dbReference>
<keyword evidence="2" id="KW-0548">Nucleotidyltransferase</keyword>
<evidence type="ECO:0000256" key="9">
    <source>
        <dbReference type="ARBA" id="ARBA00022908"/>
    </source>
</evidence>
<feature type="region of interest" description="Disordered" evidence="15">
    <location>
        <begin position="1"/>
        <end position="72"/>
    </location>
</feature>
<dbReference type="GO" id="GO:0016787">
    <property type="term" value="F:hydrolase activity"/>
    <property type="evidence" value="ECO:0007669"/>
    <property type="project" value="UniProtKB-KW"/>
</dbReference>
<feature type="compositionally biased region" description="Polar residues" evidence="15">
    <location>
        <begin position="35"/>
        <end position="54"/>
    </location>
</feature>
<evidence type="ECO:0000256" key="6">
    <source>
        <dbReference type="ARBA" id="ARBA00022801"/>
    </source>
</evidence>
<evidence type="ECO:0000256" key="3">
    <source>
        <dbReference type="ARBA" id="ARBA00022722"/>
    </source>
</evidence>
<dbReference type="InterPro" id="IPR057670">
    <property type="entry name" value="SH3_retrovirus"/>
</dbReference>
<dbReference type="SUPFAM" id="SSF53098">
    <property type="entry name" value="Ribonuclease H-like"/>
    <property type="match status" value="1"/>
</dbReference>
<dbReference type="PANTHER" id="PTHR42648:SF11">
    <property type="entry name" value="TRANSPOSON TY4-P GAG-POL POLYPROTEIN"/>
    <property type="match status" value="1"/>
</dbReference>
<keyword evidence="8" id="KW-0694">RNA-binding</keyword>
<feature type="domain" description="Integrase catalytic" evidence="16">
    <location>
        <begin position="265"/>
        <end position="429"/>
    </location>
</feature>
<dbReference type="GO" id="GO:0015074">
    <property type="term" value="P:DNA integration"/>
    <property type="evidence" value="ECO:0007669"/>
    <property type="project" value="UniProtKB-KW"/>
</dbReference>
<dbReference type="GO" id="GO:0006310">
    <property type="term" value="P:DNA recombination"/>
    <property type="evidence" value="ECO:0007669"/>
    <property type="project" value="UniProtKB-KW"/>
</dbReference>
<dbReference type="GO" id="GO:0003887">
    <property type="term" value="F:DNA-directed DNA polymerase activity"/>
    <property type="evidence" value="ECO:0007669"/>
    <property type="project" value="UniProtKB-KW"/>
</dbReference>
<name>A0A9Q3FIV6_9BASI</name>
<evidence type="ECO:0000256" key="4">
    <source>
        <dbReference type="ARBA" id="ARBA00022723"/>
    </source>
</evidence>
<dbReference type="OrthoDB" id="413122at2759"/>
<proteinExistence type="predicted"/>
<keyword evidence="6" id="KW-0378">Hydrolase</keyword>
<sequence>MSTDGRNNNPKRFPRQQGSQANLVRKSVFVPPVGNTKSIHVSTGLRTAPGSKQGNRQRKTQESNNQVSSCENPSTSHIQLWRVLRWMEKLRPYKKCRRMTLHLSLLVATQDRHRVKGAGTIRLSTPAGDIYLSNCLHCERVPGVVISLGKFEKYDGSVKLSDGLFYLSQRCFTVVTKRINDRWFIDTSKIAIACNETVFEKSHAESSLIHQRLAHVSLRTVRKMLKLGAVDGLSPLSCLADLERCEPCSLAKSRHIPIMPPSRNIVNSPGDVLVVDLMGPFPESIDKFTYALIVQDHFSSLVAFIPLKAKSEAAKHVVDWIKQFERLTSAKIKCMQSDNGGEFNSKFMDNFLVSEGIRHERTIPYENHQNGKVEQTNRTLAEATRSMLIQANLPSSFWTYAFRQAAWVFNRVLHTNQLKMPYEVVIKKKPNLVLLRVFGCLSMVHGMIQRKDLSAKARKMVHLGIAQDSQGWIFWDPDSKQLFRSASVIFQEDSFLPKEAGKASVQEIKMETVFDNSFIAEMDVQDLLYETIQVSSVFCNGTPSTYREAMGTREVEKWRKACEDELRSLERSESTGRNPNPGDKMGFCIKNQCECAFNWKVATFDVTTAYLHSEIDDDIYEIGFRANEEDQSTYVYNRDGHVAILWIHVDDGVMATNGNEISERLRGELAKRVRLKWDDTLSSIVGIEIKKEGSKFRMKQSGLINKLISSSTNNFTAYEPLPSANLKSNTATQMDRDYLSKIGMILYLAQATRPDIMYAVNYLARFAMGTDDLHWRALNHLIEYIRTTKDQELIIDSAGKKKEMAMYVDANWGGEGWRSQHGYCGFLMGSMVSWNSKRQSCVAASTCQAEYMALSFGAKETLWLARNIEGVVGRIIPTILSDNQSAMKIAGSAGSRKKSRHIEREFHIINELIVQKKVSLEWVPTAFQLADIFTKALGRIKLKPFIDAMNGLWGGVLKENSRTIQNHNEYAYTNHDRCK</sequence>
<dbReference type="GO" id="GO:0005634">
    <property type="term" value="C:nucleus"/>
    <property type="evidence" value="ECO:0007669"/>
    <property type="project" value="UniProtKB-ARBA"/>
</dbReference>
<keyword evidence="7" id="KW-0460">Magnesium</keyword>
<evidence type="ECO:0000256" key="2">
    <source>
        <dbReference type="ARBA" id="ARBA00022695"/>
    </source>
</evidence>